<dbReference type="AlphaFoldDB" id="C6H8T5"/>
<dbReference type="EMBL" id="GG692421">
    <property type="protein sequence ID" value="EER42718.1"/>
    <property type="molecule type" value="Genomic_DNA"/>
</dbReference>
<dbReference type="GO" id="GO:0005737">
    <property type="term" value="C:cytoplasm"/>
    <property type="evidence" value="ECO:0007669"/>
    <property type="project" value="TreeGrafter"/>
</dbReference>
<reference evidence="4" key="1">
    <citation type="submission" date="2009-05" db="EMBL/GenBank/DDBJ databases">
        <title>The genome sequence of Ajellomyces capsulatus strain H143.</title>
        <authorList>
            <person name="Champion M."/>
            <person name="Cuomo C.A."/>
            <person name="Ma L.-J."/>
            <person name="Henn M.R."/>
            <person name="Sil A."/>
            <person name="Goldman B."/>
            <person name="Young S.K."/>
            <person name="Kodira C.D."/>
            <person name="Zeng Q."/>
            <person name="Koehrsen M."/>
            <person name="Alvarado L."/>
            <person name="Berlin A.M."/>
            <person name="Borenstein D."/>
            <person name="Chen Z."/>
            <person name="Engels R."/>
            <person name="Freedman E."/>
            <person name="Gellesch M."/>
            <person name="Goldberg J."/>
            <person name="Griggs A."/>
            <person name="Gujja S."/>
            <person name="Heiman D.I."/>
            <person name="Hepburn T.A."/>
            <person name="Howarth C."/>
            <person name="Jen D."/>
            <person name="Larson L."/>
            <person name="Lewis B."/>
            <person name="Mehta T."/>
            <person name="Park D."/>
            <person name="Pearson M."/>
            <person name="Roberts A."/>
            <person name="Saif S."/>
            <person name="Shea T.D."/>
            <person name="Shenoy N."/>
            <person name="Sisk P."/>
            <person name="Stolte C."/>
            <person name="Sykes S."/>
            <person name="Walk T."/>
            <person name="White J."/>
            <person name="Yandava C."/>
            <person name="Klein B."/>
            <person name="McEwen J.G."/>
            <person name="Puccia R."/>
            <person name="Goldman G.H."/>
            <person name="Felipe M.S."/>
            <person name="Nino-Vega G."/>
            <person name="San-Blas G."/>
            <person name="Taylor J.W."/>
            <person name="Mendoza L."/>
            <person name="Galagan J.E."/>
            <person name="Nusbaum C."/>
            <person name="Birren B.W."/>
        </authorList>
    </citation>
    <scope>NUCLEOTIDE SEQUENCE [LARGE SCALE GENOMIC DNA]</scope>
    <source>
        <strain evidence="4">H143</strain>
    </source>
</reference>
<feature type="domain" description="UBX" evidence="2">
    <location>
        <begin position="346"/>
        <end position="395"/>
    </location>
</feature>
<feature type="region of interest" description="Disordered" evidence="1">
    <location>
        <begin position="208"/>
        <end position="302"/>
    </location>
</feature>
<dbReference type="HOGENOM" id="CLU_534160_0_0_1"/>
<dbReference type="InterPro" id="IPR001012">
    <property type="entry name" value="UBX_dom"/>
</dbReference>
<dbReference type="OrthoDB" id="440781at2759"/>
<organism evidence="3 4">
    <name type="scientific">Ajellomyces capsulatus (strain H143)</name>
    <name type="common">Darling's disease fungus</name>
    <name type="synonym">Histoplasma capsulatum</name>
    <dbReference type="NCBI Taxonomy" id="544712"/>
    <lineage>
        <taxon>Eukaryota</taxon>
        <taxon>Fungi</taxon>
        <taxon>Dikarya</taxon>
        <taxon>Ascomycota</taxon>
        <taxon>Pezizomycotina</taxon>
        <taxon>Eurotiomycetes</taxon>
        <taxon>Eurotiomycetidae</taxon>
        <taxon>Onygenales</taxon>
        <taxon>Ajellomycetaceae</taxon>
        <taxon>Histoplasma</taxon>
    </lineage>
</organism>
<dbReference type="GO" id="GO:0006886">
    <property type="term" value="P:intracellular protein transport"/>
    <property type="evidence" value="ECO:0007669"/>
    <property type="project" value="TreeGrafter"/>
</dbReference>
<dbReference type="STRING" id="544712.C6H8T5"/>
<feature type="compositionally biased region" description="Polar residues" evidence="1">
    <location>
        <begin position="291"/>
        <end position="300"/>
    </location>
</feature>
<dbReference type="PANTHER" id="PTHR46467">
    <property type="entry name" value="TETHER CONTAINING UBX DOMAIN FOR GLUT4"/>
    <property type="match status" value="1"/>
</dbReference>
<protein>
    <submittedName>
        <fullName evidence="3">UBX domain-containing protein</fullName>
    </submittedName>
</protein>
<accession>C6H8T5</accession>
<evidence type="ECO:0000256" key="1">
    <source>
        <dbReference type="SAM" id="MobiDB-lite"/>
    </source>
</evidence>
<dbReference type="GO" id="GO:0012506">
    <property type="term" value="C:vesicle membrane"/>
    <property type="evidence" value="ECO:0007669"/>
    <property type="project" value="TreeGrafter"/>
</dbReference>
<evidence type="ECO:0000313" key="3">
    <source>
        <dbReference type="EMBL" id="EER42718.1"/>
    </source>
</evidence>
<gene>
    <name evidence="3" type="ORF">HCDG_02616</name>
</gene>
<dbReference type="InterPro" id="IPR021569">
    <property type="entry name" value="TUG-UBL1"/>
</dbReference>
<feature type="region of interest" description="Disordered" evidence="1">
    <location>
        <begin position="505"/>
        <end position="542"/>
    </location>
</feature>
<dbReference type="Pfam" id="PF11470">
    <property type="entry name" value="TUG-UBL1"/>
    <property type="match status" value="1"/>
</dbReference>
<dbReference type="PANTHER" id="PTHR46467:SF1">
    <property type="entry name" value="TETHER CONTAINING UBX DOMAIN FOR GLUT4"/>
    <property type="match status" value="1"/>
</dbReference>
<dbReference type="Gene3D" id="3.10.20.90">
    <property type="entry name" value="Phosphatidylinositol 3-kinase Catalytic Subunit, Chain A, domain 1"/>
    <property type="match status" value="2"/>
</dbReference>
<proteinExistence type="predicted"/>
<name>C6H8T5_AJECH</name>
<dbReference type="GO" id="GO:0005634">
    <property type="term" value="C:nucleus"/>
    <property type="evidence" value="ECO:0007669"/>
    <property type="project" value="TreeGrafter"/>
</dbReference>
<evidence type="ECO:0000313" key="4">
    <source>
        <dbReference type="Proteomes" id="UP000002624"/>
    </source>
</evidence>
<evidence type="ECO:0000259" key="2">
    <source>
        <dbReference type="PROSITE" id="PS50033"/>
    </source>
</evidence>
<dbReference type="OMA" id="APKYDWG"/>
<feature type="compositionally biased region" description="Low complexity" evidence="1">
    <location>
        <begin position="238"/>
        <end position="250"/>
    </location>
</feature>
<dbReference type="CDD" id="cd16105">
    <property type="entry name" value="Ubl_ASPSCR1_like"/>
    <property type="match status" value="1"/>
</dbReference>
<dbReference type="PROSITE" id="PS50033">
    <property type="entry name" value="UBX"/>
    <property type="match status" value="1"/>
</dbReference>
<dbReference type="VEuPathDB" id="FungiDB:HCDG_02616"/>
<sequence>MASHVVVIDSTARKATVKVTPTKHLTEVLSEACSKLGLDARQYGLKHQKKQIDLSLSIRLSGLSSGARLELVQLSRSPSVVSVALQLPESEARGAPNGRLTDKFPSNTTLWHVLRKFEAGVAGNGTTRNLTARGVPSTPTGAGRLFYESPVIQVVGRELSSFGDLQRTLGQLGFNSGSTLLRLNFRATDKPLEEAMMEIAGYFQSIEEEEDKSNVNAAESSKRETLIPSNSEQAMPESSATSTPSDITDPTPERQAIPEQQQSTENPAQTPPPATTVSSRPTTVYAPPSSAVPQSAQTPFNEHDYVPTVDQAKAHQLYLSRTTRPNRLPTDAELAAQASAQETKLASIADVEVKIRFPDQSQVVSKFTREDTAQGLYAFVRSCLDSSISGEKFSLSFFAAAGGVGAGGAASPLTTSLHTHHSLSSNPTNKKGQYVIPDVVEKLLIRDLRMSGRVLVNFSWADDVSSRAKSASTRVQILRPELRQVASQIKVQEVAALPVRDEKGDKSLLQRLGGGGDGDQGRAGARKGGGGVPKWLKLPGKK</sequence>
<dbReference type="SUPFAM" id="SSF54236">
    <property type="entry name" value="Ubiquitin-like"/>
    <property type="match status" value="2"/>
</dbReference>
<feature type="compositionally biased region" description="Polar residues" evidence="1">
    <location>
        <begin position="258"/>
        <end position="268"/>
    </location>
</feature>
<dbReference type="InterPro" id="IPR029071">
    <property type="entry name" value="Ubiquitin-like_domsf"/>
</dbReference>
<dbReference type="Proteomes" id="UP000002624">
    <property type="component" value="Unassembled WGS sequence"/>
</dbReference>